<evidence type="ECO:0000313" key="3">
    <source>
        <dbReference type="Proteomes" id="UP000186132"/>
    </source>
</evidence>
<evidence type="ECO:0000256" key="1">
    <source>
        <dbReference type="SAM" id="MobiDB-lite"/>
    </source>
</evidence>
<protein>
    <submittedName>
        <fullName evidence="2">Uncharacterized protein</fullName>
    </submittedName>
</protein>
<feature type="region of interest" description="Disordered" evidence="1">
    <location>
        <begin position="1"/>
        <end position="57"/>
    </location>
</feature>
<name>A0A1M5TXM1_9ACTN</name>
<evidence type="ECO:0000313" key="2">
    <source>
        <dbReference type="EMBL" id="SHH55575.1"/>
    </source>
</evidence>
<feature type="compositionally biased region" description="Basic and acidic residues" evidence="1">
    <location>
        <begin position="26"/>
        <end position="39"/>
    </location>
</feature>
<dbReference type="EMBL" id="FQVU01000007">
    <property type="protein sequence ID" value="SHH55575.1"/>
    <property type="molecule type" value="Genomic_DNA"/>
</dbReference>
<organism evidence="2 3">
    <name type="scientific">Jatrophihabitans endophyticus</name>
    <dbReference type="NCBI Taxonomy" id="1206085"/>
    <lineage>
        <taxon>Bacteria</taxon>
        <taxon>Bacillati</taxon>
        <taxon>Actinomycetota</taxon>
        <taxon>Actinomycetes</taxon>
        <taxon>Jatrophihabitantales</taxon>
        <taxon>Jatrophihabitantaceae</taxon>
        <taxon>Jatrophihabitans</taxon>
    </lineage>
</organism>
<keyword evidence="3" id="KW-1185">Reference proteome</keyword>
<feature type="compositionally biased region" description="Basic and acidic residues" evidence="1">
    <location>
        <begin position="46"/>
        <end position="57"/>
    </location>
</feature>
<gene>
    <name evidence="2" type="ORF">SAMN05443575_4073</name>
</gene>
<accession>A0A1M5TXM1</accession>
<dbReference type="RefSeq" id="WP_200800342.1">
    <property type="nucleotide sequence ID" value="NZ_FQVU01000007.1"/>
</dbReference>
<sequence length="57" mass="6113">MGETHKAGEGVSDQEMVEQVNDQTSSDEKWADVSKREADGATTDTELAKADADEIEG</sequence>
<dbReference type="AlphaFoldDB" id="A0A1M5TXM1"/>
<reference evidence="2 3" key="1">
    <citation type="submission" date="2016-11" db="EMBL/GenBank/DDBJ databases">
        <authorList>
            <person name="Jaros S."/>
            <person name="Januszkiewicz K."/>
            <person name="Wedrychowicz H."/>
        </authorList>
    </citation>
    <scope>NUCLEOTIDE SEQUENCE [LARGE SCALE GENOMIC DNA]</scope>
    <source>
        <strain evidence="2 3">DSM 45627</strain>
    </source>
</reference>
<proteinExistence type="predicted"/>
<dbReference type="Proteomes" id="UP000186132">
    <property type="component" value="Unassembled WGS sequence"/>
</dbReference>
<dbReference type="STRING" id="1206085.SAMN05443575_4073"/>